<evidence type="ECO:0000313" key="3">
    <source>
        <dbReference type="Proteomes" id="UP000035579"/>
    </source>
</evidence>
<evidence type="ECO:0000313" key="1">
    <source>
        <dbReference type="EMBL" id="AKI98722.1"/>
    </source>
</evidence>
<evidence type="ECO:0000313" key="2">
    <source>
        <dbReference type="EMBL" id="REG30648.1"/>
    </source>
</evidence>
<dbReference type="InterPro" id="IPR043129">
    <property type="entry name" value="ATPase_NBD"/>
</dbReference>
<evidence type="ECO:0000313" key="4">
    <source>
        <dbReference type="Proteomes" id="UP000256345"/>
    </source>
</evidence>
<dbReference type="PANTHER" id="PTHR18964">
    <property type="entry name" value="ROK (REPRESSOR, ORF, KINASE) FAMILY"/>
    <property type="match status" value="1"/>
</dbReference>
<dbReference type="EMBL" id="CP011509">
    <property type="protein sequence ID" value="AKI98722.1"/>
    <property type="molecule type" value="Genomic_DNA"/>
</dbReference>
<dbReference type="EMBL" id="QUMU01000006">
    <property type="protein sequence ID" value="REG30648.1"/>
    <property type="molecule type" value="Genomic_DNA"/>
</dbReference>
<keyword evidence="4" id="KW-1185">Reference proteome</keyword>
<dbReference type="Gene3D" id="3.30.420.40">
    <property type="match status" value="2"/>
</dbReference>
<dbReference type="InterPro" id="IPR000600">
    <property type="entry name" value="ROK"/>
</dbReference>
<sequence>MRIGIDLGGTKIEALALGDDGRELGRHRVPTPRDDYEGTLQTIARLCERLERQTGQRGSVGVGIPGTLSSRTGLVKNANSVWLNGRPLDRDLARVLERPVRLANDANCLAVSEASDGAAAGEAVVFAAILGTGTGAGVALGGRPHVGRNGVGGEWGHNPLPWATPEETPGPDCYCGKRGCLETWVSGTGFENDYARLTGTRLPGPDIAARAEAGEPAAVTVLQRYADRLARGLAHVIDILDPEVIVLGGGMSNVSALYRLVPEQWARWVFGAEVDTPLRPALHGDSSGVRGAAWLWRPGEAEETAGR</sequence>
<dbReference type="GO" id="GO:0004396">
    <property type="term" value="F:hexokinase activity"/>
    <property type="evidence" value="ECO:0007669"/>
    <property type="project" value="TreeGrafter"/>
</dbReference>
<protein>
    <submittedName>
        <fullName evidence="2">Fructokinase</fullName>
    </submittedName>
    <submittedName>
        <fullName evidence="1">ROK family Glucokinase</fullName>
    </submittedName>
</protein>
<dbReference type="NCBIfam" id="NF007108">
    <property type="entry name" value="PRK09557.1"/>
    <property type="match status" value="1"/>
</dbReference>
<dbReference type="SUPFAM" id="SSF53067">
    <property type="entry name" value="Actin-like ATPase domain"/>
    <property type="match status" value="1"/>
</dbReference>
<dbReference type="AlphaFoldDB" id="A0AAC8TAL3"/>
<dbReference type="Proteomes" id="UP000256345">
    <property type="component" value="Unassembled WGS sequence"/>
</dbReference>
<proteinExistence type="predicted"/>
<dbReference type="RefSeq" id="WP_047854012.1">
    <property type="nucleotide sequence ID" value="NZ_CP011509.1"/>
</dbReference>
<reference evidence="1 3" key="1">
    <citation type="submission" date="2015-05" db="EMBL/GenBank/DDBJ databases">
        <title>Genome assembly of Archangium gephyra DSM 2261.</title>
        <authorList>
            <person name="Sharma G."/>
            <person name="Subramanian S."/>
        </authorList>
    </citation>
    <scope>NUCLEOTIDE SEQUENCE [LARGE SCALE GENOMIC DNA]</scope>
    <source>
        <strain evidence="1 3">DSM 2261</strain>
    </source>
</reference>
<name>A0AAC8TAL3_9BACT</name>
<dbReference type="PROSITE" id="PS01125">
    <property type="entry name" value="ROK"/>
    <property type="match status" value="1"/>
</dbReference>
<reference evidence="2 4" key="2">
    <citation type="submission" date="2018-08" db="EMBL/GenBank/DDBJ databases">
        <title>Genomic Encyclopedia of Archaeal and Bacterial Type Strains, Phase II (KMG-II): from individual species to whole genera.</title>
        <authorList>
            <person name="Goeker M."/>
        </authorList>
    </citation>
    <scope>NUCLEOTIDE SEQUENCE [LARGE SCALE GENOMIC DNA]</scope>
    <source>
        <strain evidence="2 4">DSM 2261</strain>
    </source>
</reference>
<dbReference type="PANTHER" id="PTHR18964:SF174">
    <property type="entry name" value="D-ALLOSE KINASE-RELATED"/>
    <property type="match status" value="1"/>
</dbReference>
<accession>A0AAC8TAL3</accession>
<dbReference type="KEGG" id="age:AA314_00349"/>
<gene>
    <name evidence="1" type="ORF">AA314_00349</name>
    <name evidence="2" type="ORF">ATI61_106117</name>
</gene>
<dbReference type="CDD" id="cd24066">
    <property type="entry name" value="ASKHA_NBD_ROK_EcFRK-like"/>
    <property type="match status" value="1"/>
</dbReference>
<dbReference type="InterPro" id="IPR049874">
    <property type="entry name" value="ROK_cs"/>
</dbReference>
<dbReference type="Proteomes" id="UP000035579">
    <property type="component" value="Chromosome"/>
</dbReference>
<organism evidence="1 3">
    <name type="scientific">Archangium gephyra</name>
    <dbReference type="NCBI Taxonomy" id="48"/>
    <lineage>
        <taxon>Bacteria</taxon>
        <taxon>Pseudomonadati</taxon>
        <taxon>Myxococcota</taxon>
        <taxon>Myxococcia</taxon>
        <taxon>Myxococcales</taxon>
        <taxon>Cystobacterineae</taxon>
        <taxon>Archangiaceae</taxon>
        <taxon>Archangium</taxon>
    </lineage>
</organism>
<dbReference type="Pfam" id="PF00480">
    <property type="entry name" value="ROK"/>
    <property type="match status" value="1"/>
</dbReference>